<dbReference type="EMBL" id="CAUYUJ010007903">
    <property type="protein sequence ID" value="CAK0822324.1"/>
    <property type="molecule type" value="Genomic_DNA"/>
</dbReference>
<evidence type="ECO:0000313" key="2">
    <source>
        <dbReference type="EMBL" id="CAK0822324.1"/>
    </source>
</evidence>
<evidence type="ECO:0000313" key="3">
    <source>
        <dbReference type="Proteomes" id="UP001189429"/>
    </source>
</evidence>
<evidence type="ECO:0008006" key="4">
    <source>
        <dbReference type="Google" id="ProtNLM"/>
    </source>
</evidence>
<feature type="region of interest" description="Disordered" evidence="1">
    <location>
        <begin position="1"/>
        <end position="58"/>
    </location>
</feature>
<protein>
    <recommendedName>
        <fullName evidence="4">Secreted protein</fullName>
    </recommendedName>
</protein>
<evidence type="ECO:0000256" key="1">
    <source>
        <dbReference type="SAM" id="MobiDB-lite"/>
    </source>
</evidence>
<feature type="compositionally biased region" description="Low complexity" evidence="1">
    <location>
        <begin position="1"/>
        <end position="17"/>
    </location>
</feature>
<gene>
    <name evidence="2" type="ORF">PCOR1329_LOCUS23380</name>
</gene>
<keyword evidence="3" id="KW-1185">Reference proteome</keyword>
<dbReference type="Proteomes" id="UP001189429">
    <property type="component" value="Unassembled WGS sequence"/>
</dbReference>
<organism evidence="2 3">
    <name type="scientific">Prorocentrum cordatum</name>
    <dbReference type="NCBI Taxonomy" id="2364126"/>
    <lineage>
        <taxon>Eukaryota</taxon>
        <taxon>Sar</taxon>
        <taxon>Alveolata</taxon>
        <taxon>Dinophyceae</taxon>
        <taxon>Prorocentrales</taxon>
        <taxon>Prorocentraceae</taxon>
        <taxon>Prorocentrum</taxon>
    </lineage>
</organism>
<comment type="caution">
    <text evidence="2">The sequence shown here is derived from an EMBL/GenBank/DDBJ whole genome shotgun (WGS) entry which is preliminary data.</text>
</comment>
<proteinExistence type="predicted"/>
<name>A0ABN9RSQ5_9DINO</name>
<feature type="compositionally biased region" description="Pro residues" evidence="1">
    <location>
        <begin position="18"/>
        <end position="33"/>
    </location>
</feature>
<accession>A0ABN9RSQ5</accession>
<sequence>MRATSPPALLLPRALTAAPPPRAAARSPPPPPGGLLVVLPSPPMQQEGPGGRCAPSDQLGHRRKAGKCFWFHCSFQDLRDFCCRVRRSHSGSVFPFERDS</sequence>
<reference evidence="2" key="1">
    <citation type="submission" date="2023-10" db="EMBL/GenBank/DDBJ databases">
        <authorList>
            <person name="Chen Y."/>
            <person name="Shah S."/>
            <person name="Dougan E. K."/>
            <person name="Thang M."/>
            <person name="Chan C."/>
        </authorList>
    </citation>
    <scope>NUCLEOTIDE SEQUENCE [LARGE SCALE GENOMIC DNA]</scope>
</reference>